<organism evidence="2 3">
    <name type="scientific">Neonectria magnoliae</name>
    <dbReference type="NCBI Taxonomy" id="2732573"/>
    <lineage>
        <taxon>Eukaryota</taxon>
        <taxon>Fungi</taxon>
        <taxon>Dikarya</taxon>
        <taxon>Ascomycota</taxon>
        <taxon>Pezizomycotina</taxon>
        <taxon>Sordariomycetes</taxon>
        <taxon>Hypocreomycetidae</taxon>
        <taxon>Hypocreales</taxon>
        <taxon>Nectriaceae</taxon>
        <taxon>Neonectria</taxon>
    </lineage>
</organism>
<feature type="compositionally biased region" description="Low complexity" evidence="1">
    <location>
        <begin position="181"/>
        <end position="216"/>
    </location>
</feature>
<evidence type="ECO:0000313" key="3">
    <source>
        <dbReference type="Proteomes" id="UP001498421"/>
    </source>
</evidence>
<evidence type="ECO:0000313" key="2">
    <source>
        <dbReference type="EMBL" id="KAK7425716.1"/>
    </source>
</evidence>
<protein>
    <submittedName>
        <fullName evidence="2">Uncharacterized protein</fullName>
    </submittedName>
</protein>
<feature type="region of interest" description="Disordered" evidence="1">
    <location>
        <begin position="153"/>
        <end position="313"/>
    </location>
</feature>
<comment type="caution">
    <text evidence="2">The sequence shown here is derived from an EMBL/GenBank/DDBJ whole genome shotgun (WGS) entry which is preliminary data.</text>
</comment>
<evidence type="ECO:0000256" key="1">
    <source>
        <dbReference type="SAM" id="MobiDB-lite"/>
    </source>
</evidence>
<gene>
    <name evidence="2" type="ORF">QQZ08_007815</name>
</gene>
<sequence length="464" mass="50533">MPPKAPTADAWQGAPPATADGFAFAHGDFFASASNQNRHRRATLTELKEYFKTGSGRDHPAHWFEAQLLHYGLAPSKTKSVAHMRLFDAVKAGKLAVPPHISKLEGNLKKEWTKRDREAKKAVDAVAKAGALTVAGAKKRKAESTPGVTNVTVNVTISGSDSPKPRAVKKAKTAEPKAKPAPKAKSAPPKAPPKTKAATPKAKATPKPASATPTKKPAARARRGGLSQGPSRDAPAAAVSPPPRARTKQTARRSAAFMARGHIPFPPPQPSYDGYDGHYGDNDDDDDNQSEGYGESPPPYYDDDDDDDADTYGNVSLAPLGLLNGSYDITCPFVTSEWSHYGSDFDLSLTLAGTSVWGKFELGVIQGIMYFQRRPWRSSHDPIPFKWRGTEDQGPVMYGDRNDGWIKFLGDGRIEGSFDYQRITFRGRHCPGQASGSGADVRDLQDEWNGYSEEEYDRQRSARW</sequence>
<accession>A0ABR1HYP7</accession>
<feature type="compositionally biased region" description="Acidic residues" evidence="1">
    <location>
        <begin position="301"/>
        <end position="310"/>
    </location>
</feature>
<dbReference type="Proteomes" id="UP001498421">
    <property type="component" value="Unassembled WGS sequence"/>
</dbReference>
<dbReference type="EMBL" id="JAZAVK010000077">
    <property type="protein sequence ID" value="KAK7425716.1"/>
    <property type="molecule type" value="Genomic_DNA"/>
</dbReference>
<reference evidence="2 3" key="1">
    <citation type="journal article" date="2025" name="Microbiol. Resour. Announc.">
        <title>Draft genome sequences for Neonectria magnoliae and Neonectria punicea, canker pathogens of Liriodendron tulipifera and Acer saccharum in West Virginia.</title>
        <authorList>
            <person name="Petronek H.M."/>
            <person name="Kasson M.T."/>
            <person name="Metheny A.M."/>
            <person name="Stauder C.M."/>
            <person name="Lovett B."/>
            <person name="Lynch S.C."/>
            <person name="Garnas J.R."/>
            <person name="Kasson L.R."/>
            <person name="Stajich J.E."/>
        </authorList>
    </citation>
    <scope>NUCLEOTIDE SEQUENCE [LARGE SCALE GENOMIC DNA]</scope>
    <source>
        <strain evidence="2 3">NRRL 64651</strain>
    </source>
</reference>
<feature type="compositionally biased region" description="Low complexity" evidence="1">
    <location>
        <begin position="230"/>
        <end position="239"/>
    </location>
</feature>
<keyword evidence="3" id="KW-1185">Reference proteome</keyword>
<proteinExistence type="predicted"/>
<name>A0ABR1HYP7_9HYPO</name>